<comment type="caution">
    <text evidence="2">The sequence shown here is derived from an EMBL/GenBank/DDBJ whole genome shotgun (WGS) entry which is preliminary data.</text>
</comment>
<dbReference type="Pfam" id="PF03358">
    <property type="entry name" value="FMN_red"/>
    <property type="match status" value="1"/>
</dbReference>
<dbReference type="RefSeq" id="WP_344685762.1">
    <property type="nucleotide sequence ID" value="NZ_BAAAVT010000009.1"/>
</dbReference>
<sequence length="216" mass="24016">MTVTDQSTATTGRITDQDAPGLPRLAVIIGSTRPDRFAPTPAGWFAAEAGTHGQFDVDLIDLAEFDLPAQLGGNDPDAAAPEDVRRLGERLARADAFVVVTPTYNRSYPPALKAAIDWFYSEWSLKPVGFVAYGGHFGAFPPIEHLRGVFVEFHAVPLRDAVVLQDFWERFDHDGRAVDAERMGRWAHRMLDQLGWWALSLAESRQRRPYPEGIAE</sequence>
<proteinExistence type="predicted"/>
<dbReference type="EMBL" id="BAAAVT010000009">
    <property type="protein sequence ID" value="GAA3064604.1"/>
    <property type="molecule type" value="Genomic_DNA"/>
</dbReference>
<dbReference type="SUPFAM" id="SSF52218">
    <property type="entry name" value="Flavoproteins"/>
    <property type="match status" value="1"/>
</dbReference>
<name>A0ABP6M0S6_9MICC</name>
<feature type="domain" description="NADPH-dependent FMN reductase-like" evidence="1">
    <location>
        <begin position="24"/>
        <end position="167"/>
    </location>
</feature>
<dbReference type="InterPro" id="IPR050712">
    <property type="entry name" value="NAD(P)H-dep_reductase"/>
</dbReference>
<reference evidence="3" key="1">
    <citation type="journal article" date="2019" name="Int. J. Syst. Evol. Microbiol.">
        <title>The Global Catalogue of Microorganisms (GCM) 10K type strain sequencing project: providing services to taxonomists for standard genome sequencing and annotation.</title>
        <authorList>
            <consortium name="The Broad Institute Genomics Platform"/>
            <consortium name="The Broad Institute Genome Sequencing Center for Infectious Disease"/>
            <person name="Wu L."/>
            <person name="Ma J."/>
        </authorList>
    </citation>
    <scope>NUCLEOTIDE SEQUENCE [LARGE SCALE GENOMIC DNA]</scope>
    <source>
        <strain evidence="3">JCM 14309</strain>
    </source>
</reference>
<dbReference type="PANTHER" id="PTHR30543:SF21">
    <property type="entry name" value="NAD(P)H-DEPENDENT FMN REDUCTASE LOT6"/>
    <property type="match status" value="1"/>
</dbReference>
<dbReference type="Proteomes" id="UP001500236">
    <property type="component" value="Unassembled WGS sequence"/>
</dbReference>
<protein>
    <submittedName>
        <fullName evidence="2">NAD(P)H-dependent oxidoreductase</fullName>
    </submittedName>
</protein>
<gene>
    <name evidence="2" type="ORF">GCM10010529_17050</name>
</gene>
<organism evidence="2 3">
    <name type="scientific">Nesterenkonia aethiopica</name>
    <dbReference type="NCBI Taxonomy" id="269144"/>
    <lineage>
        <taxon>Bacteria</taxon>
        <taxon>Bacillati</taxon>
        <taxon>Actinomycetota</taxon>
        <taxon>Actinomycetes</taxon>
        <taxon>Micrococcales</taxon>
        <taxon>Micrococcaceae</taxon>
        <taxon>Nesterenkonia</taxon>
    </lineage>
</organism>
<evidence type="ECO:0000259" key="1">
    <source>
        <dbReference type="Pfam" id="PF03358"/>
    </source>
</evidence>
<dbReference type="PANTHER" id="PTHR30543">
    <property type="entry name" value="CHROMATE REDUCTASE"/>
    <property type="match status" value="1"/>
</dbReference>
<keyword evidence="3" id="KW-1185">Reference proteome</keyword>
<dbReference type="Gene3D" id="3.40.50.360">
    <property type="match status" value="1"/>
</dbReference>
<accession>A0ABP6M0S6</accession>
<evidence type="ECO:0000313" key="2">
    <source>
        <dbReference type="EMBL" id="GAA3064604.1"/>
    </source>
</evidence>
<evidence type="ECO:0000313" key="3">
    <source>
        <dbReference type="Proteomes" id="UP001500236"/>
    </source>
</evidence>
<dbReference type="InterPro" id="IPR005025">
    <property type="entry name" value="FMN_Rdtase-like_dom"/>
</dbReference>
<dbReference type="InterPro" id="IPR029039">
    <property type="entry name" value="Flavoprotein-like_sf"/>
</dbReference>